<evidence type="ECO:0000313" key="2">
    <source>
        <dbReference type="Proteomes" id="UP000324897"/>
    </source>
</evidence>
<reference evidence="1 2" key="1">
    <citation type="journal article" date="2019" name="Sci. Rep.">
        <title>A high-quality genome of Eragrostis curvula grass provides insights into Poaceae evolution and supports new strategies to enhance forage quality.</title>
        <authorList>
            <person name="Carballo J."/>
            <person name="Santos B.A.C.M."/>
            <person name="Zappacosta D."/>
            <person name="Garbus I."/>
            <person name="Selva J.P."/>
            <person name="Gallo C.A."/>
            <person name="Diaz A."/>
            <person name="Albertini E."/>
            <person name="Caccamo M."/>
            <person name="Echenique V."/>
        </authorList>
    </citation>
    <scope>NUCLEOTIDE SEQUENCE [LARGE SCALE GENOMIC DNA]</scope>
    <source>
        <strain evidence="2">cv. Victoria</strain>
        <tissue evidence="1">Leaf</tissue>
    </source>
</reference>
<dbReference type="EMBL" id="RWGY01000097">
    <property type="protein sequence ID" value="TVU04104.1"/>
    <property type="molecule type" value="Genomic_DNA"/>
</dbReference>
<feature type="non-terminal residue" evidence="1">
    <location>
        <position position="1"/>
    </location>
</feature>
<proteinExistence type="predicted"/>
<evidence type="ECO:0000313" key="1">
    <source>
        <dbReference type="EMBL" id="TVU04104.1"/>
    </source>
</evidence>
<gene>
    <name evidence="1" type="ORF">EJB05_50332</name>
</gene>
<name>A0A5J9SYK8_9POAL</name>
<accession>A0A5J9SYK8</accession>
<comment type="caution">
    <text evidence="1">The sequence shown here is derived from an EMBL/GenBank/DDBJ whole genome shotgun (WGS) entry which is preliminary data.</text>
</comment>
<dbReference type="AlphaFoldDB" id="A0A5J9SYK8"/>
<keyword evidence="2" id="KW-1185">Reference proteome</keyword>
<organism evidence="1 2">
    <name type="scientific">Eragrostis curvula</name>
    <name type="common">weeping love grass</name>
    <dbReference type="NCBI Taxonomy" id="38414"/>
    <lineage>
        <taxon>Eukaryota</taxon>
        <taxon>Viridiplantae</taxon>
        <taxon>Streptophyta</taxon>
        <taxon>Embryophyta</taxon>
        <taxon>Tracheophyta</taxon>
        <taxon>Spermatophyta</taxon>
        <taxon>Magnoliopsida</taxon>
        <taxon>Liliopsida</taxon>
        <taxon>Poales</taxon>
        <taxon>Poaceae</taxon>
        <taxon>PACMAD clade</taxon>
        <taxon>Chloridoideae</taxon>
        <taxon>Eragrostideae</taxon>
        <taxon>Eragrostidinae</taxon>
        <taxon>Eragrostis</taxon>
    </lineage>
</organism>
<protein>
    <submittedName>
        <fullName evidence="1">Uncharacterized protein</fullName>
    </submittedName>
</protein>
<sequence>MLDLTHTTAAAFLPLLDLTNLRSGTSQFSPAAASCFALIHDHCTVWPLLVSGAASATALSSILLQKGEQV</sequence>
<dbReference type="Proteomes" id="UP000324897">
    <property type="component" value="Unassembled WGS sequence"/>
</dbReference>
<dbReference type="Gramene" id="TVU04104">
    <property type="protein sequence ID" value="TVU04104"/>
    <property type="gene ID" value="EJB05_50332"/>
</dbReference>